<dbReference type="InterPro" id="IPR036775">
    <property type="entry name" value="DNA_pol_Y-fam_lit_finger_sf"/>
</dbReference>
<evidence type="ECO:0000313" key="5">
    <source>
        <dbReference type="Proteomes" id="UP001366166"/>
    </source>
</evidence>
<keyword evidence="2" id="KW-0227">DNA damage</keyword>
<accession>A0AAU9E8W9</accession>
<dbReference type="Pfam" id="PF00817">
    <property type="entry name" value="IMS"/>
    <property type="match status" value="1"/>
</dbReference>
<dbReference type="GO" id="GO:0006281">
    <property type="term" value="P:DNA repair"/>
    <property type="evidence" value="ECO:0007669"/>
    <property type="project" value="InterPro"/>
</dbReference>
<dbReference type="EMBL" id="AP028679">
    <property type="protein sequence ID" value="BEQ13561.1"/>
    <property type="molecule type" value="Genomic_DNA"/>
</dbReference>
<dbReference type="Gene3D" id="3.40.1170.60">
    <property type="match status" value="1"/>
</dbReference>
<comment type="similarity">
    <text evidence="1">Belongs to the DNA polymerase type-Y family.</text>
</comment>
<reference evidence="5" key="1">
    <citation type="journal article" date="2023" name="Arch. Microbiol.">
        <title>Desulfoferula mesophilus gen. nov. sp. nov., a mesophilic sulfate-reducing bacterium isolated from a brackish lake sediment.</title>
        <authorList>
            <person name="Watanabe T."/>
            <person name="Yabe T."/>
            <person name="Tsuji J.M."/>
            <person name="Fukui M."/>
        </authorList>
    </citation>
    <scope>NUCLEOTIDE SEQUENCE [LARGE SCALE GENOMIC DNA]</scope>
    <source>
        <strain evidence="5">12FAK</strain>
    </source>
</reference>
<organism evidence="4 5">
    <name type="scientific">Desulfoferula mesophila</name>
    <dbReference type="NCBI Taxonomy" id="3058419"/>
    <lineage>
        <taxon>Bacteria</taxon>
        <taxon>Pseudomonadati</taxon>
        <taxon>Thermodesulfobacteriota</taxon>
        <taxon>Desulfarculia</taxon>
        <taxon>Desulfarculales</taxon>
        <taxon>Desulfarculaceae</taxon>
        <taxon>Desulfoferula</taxon>
    </lineage>
</organism>
<dbReference type="SUPFAM" id="SSF100879">
    <property type="entry name" value="Lesion bypass DNA polymerase (Y-family), little finger domain"/>
    <property type="match status" value="1"/>
</dbReference>
<dbReference type="AlphaFoldDB" id="A0AAU9E8W9"/>
<dbReference type="Pfam" id="PF11799">
    <property type="entry name" value="IMS_C"/>
    <property type="match status" value="1"/>
</dbReference>
<dbReference type="PANTHER" id="PTHR35369:SF2">
    <property type="entry name" value="BLR3025 PROTEIN"/>
    <property type="match status" value="1"/>
</dbReference>
<dbReference type="InterPro" id="IPR043502">
    <property type="entry name" value="DNA/RNA_pol_sf"/>
</dbReference>
<feature type="domain" description="UmuC" evidence="3">
    <location>
        <begin position="13"/>
        <end position="195"/>
    </location>
</feature>
<dbReference type="InterPro" id="IPR043128">
    <property type="entry name" value="Rev_trsase/Diguanyl_cyclase"/>
</dbReference>
<evidence type="ECO:0000259" key="3">
    <source>
        <dbReference type="PROSITE" id="PS50173"/>
    </source>
</evidence>
<dbReference type="InterPro" id="IPR050356">
    <property type="entry name" value="SulA_CellDiv_inhibitor"/>
</dbReference>
<dbReference type="Gene3D" id="3.30.70.270">
    <property type="match status" value="1"/>
</dbReference>
<dbReference type="Proteomes" id="UP001366166">
    <property type="component" value="Chromosome"/>
</dbReference>
<dbReference type="KEGG" id="dmp:FAK_06270"/>
<dbReference type="InterPro" id="IPR017961">
    <property type="entry name" value="DNA_pol_Y-fam_little_finger"/>
</dbReference>
<dbReference type="RefSeq" id="WP_338605296.1">
    <property type="nucleotide sequence ID" value="NZ_AP028679.1"/>
</dbReference>
<dbReference type="SUPFAM" id="SSF56672">
    <property type="entry name" value="DNA/RNA polymerases"/>
    <property type="match status" value="1"/>
</dbReference>
<sequence>MPSPWPADRPRAVIHLNVADFAVAVERLEDAALRDRPVIVAPLGAARARVWDMSEEAFQAGVRKHMPLAQAARLCRDAKIAAPRPHRYERAMAALLKRAAPFSPLVEAEEDSGHLFLDLTGTGRLFGPPQDVARRIRCTVRGELGLDPIWGLAANKLVAKVATRVVKPKGEHVVEQGGEEAFLRPLPLFLLPGLERRDLMTLGEFHLRRVHQALAWGPEHLAVVFGSRAGQVGSILRGQDDSPVLPLGQRPPVLRLEQEFGEDTNQVRALEKALWRLAERAGASLRGQGRVARRLGLSLDYSDGARVWRQRSLRAGTANDFVLFEAARSCLASAWTRRVRVRHLRLSFSGLSFPPAQLELPWGQEERPSAPGEALLAALDAIRRRHGQDKIELGRGLETA</sequence>
<name>A0AAU9E8W9_9BACT</name>
<protein>
    <submittedName>
        <fullName evidence="4">DNA polymerase IV</fullName>
    </submittedName>
</protein>
<dbReference type="InterPro" id="IPR001126">
    <property type="entry name" value="UmuC"/>
</dbReference>
<dbReference type="Gene3D" id="3.30.1490.100">
    <property type="entry name" value="DNA polymerase, Y-family, little finger domain"/>
    <property type="match status" value="1"/>
</dbReference>
<evidence type="ECO:0000256" key="2">
    <source>
        <dbReference type="ARBA" id="ARBA00022763"/>
    </source>
</evidence>
<evidence type="ECO:0000313" key="4">
    <source>
        <dbReference type="EMBL" id="BEQ13561.1"/>
    </source>
</evidence>
<evidence type="ECO:0000256" key="1">
    <source>
        <dbReference type="ARBA" id="ARBA00010945"/>
    </source>
</evidence>
<proteinExistence type="inferred from homology"/>
<dbReference type="PANTHER" id="PTHR35369">
    <property type="entry name" value="BLR3025 PROTEIN-RELATED"/>
    <property type="match status" value="1"/>
</dbReference>
<keyword evidence="5" id="KW-1185">Reference proteome</keyword>
<dbReference type="GO" id="GO:0003684">
    <property type="term" value="F:damaged DNA binding"/>
    <property type="evidence" value="ECO:0007669"/>
    <property type="project" value="InterPro"/>
</dbReference>
<gene>
    <name evidence="4" type="primary">dinB</name>
    <name evidence="4" type="ORF">FAK_06270</name>
</gene>
<dbReference type="PROSITE" id="PS50173">
    <property type="entry name" value="UMUC"/>
    <property type="match status" value="1"/>
</dbReference>